<dbReference type="GO" id="GO:0006635">
    <property type="term" value="P:fatty acid beta-oxidation"/>
    <property type="evidence" value="ECO:0007669"/>
    <property type="project" value="UniProtKB-UniPathway"/>
</dbReference>
<evidence type="ECO:0000259" key="15">
    <source>
        <dbReference type="Pfam" id="PF00725"/>
    </source>
</evidence>
<comment type="catalytic activity">
    <reaction evidence="13">
        <text>a (3S)-3-hydroxyacyl-CoA + NAD(+) = a 3-oxoacyl-CoA + NADH + H(+)</text>
        <dbReference type="Rhea" id="RHEA:22432"/>
        <dbReference type="ChEBI" id="CHEBI:15378"/>
        <dbReference type="ChEBI" id="CHEBI:57318"/>
        <dbReference type="ChEBI" id="CHEBI:57540"/>
        <dbReference type="ChEBI" id="CHEBI:57945"/>
        <dbReference type="ChEBI" id="CHEBI:90726"/>
        <dbReference type="EC" id="1.1.1.35"/>
    </reaction>
</comment>
<dbReference type="OrthoDB" id="5389341at2"/>
<dbReference type="Gene3D" id="1.10.1040.50">
    <property type="match status" value="1"/>
</dbReference>
<evidence type="ECO:0000256" key="14">
    <source>
        <dbReference type="RuleBase" id="RU003707"/>
    </source>
</evidence>
<evidence type="ECO:0000313" key="18">
    <source>
        <dbReference type="Proteomes" id="UP000029577"/>
    </source>
</evidence>
<evidence type="ECO:0000259" key="16">
    <source>
        <dbReference type="Pfam" id="PF02737"/>
    </source>
</evidence>
<comment type="similarity">
    <text evidence="2">In the central section; belongs to the 3-hydroxyacyl-CoA dehydrogenase family.</text>
</comment>
<dbReference type="SUPFAM" id="SSF51735">
    <property type="entry name" value="NAD(P)-binding Rossmann-fold domains"/>
    <property type="match status" value="1"/>
</dbReference>
<keyword evidence="9" id="KW-0443">Lipid metabolism</keyword>
<keyword evidence="10 17" id="KW-0413">Isomerase</keyword>
<dbReference type="InterPro" id="IPR006108">
    <property type="entry name" value="3HC_DH_C"/>
</dbReference>
<evidence type="ECO:0000256" key="9">
    <source>
        <dbReference type="ARBA" id="ARBA00023098"/>
    </source>
</evidence>
<dbReference type="SUPFAM" id="SSF48179">
    <property type="entry name" value="6-phosphogluconate dehydrogenase C-terminal domain-like"/>
    <property type="match status" value="2"/>
</dbReference>
<dbReference type="PROSITE" id="PS00166">
    <property type="entry name" value="ENOYL_COA_HYDRATASE"/>
    <property type="match status" value="1"/>
</dbReference>
<dbReference type="InterPro" id="IPR050136">
    <property type="entry name" value="FA_oxidation_alpha_subunit"/>
</dbReference>
<reference evidence="17" key="1">
    <citation type="submission" date="2014-12" db="EMBL/GenBank/DDBJ databases">
        <title>The draft genome of the Tatumella morbirosei type strain, LMG23360T isolated from pineapple rot.</title>
        <authorList>
            <person name="Smits T.H."/>
            <person name="Palmer M."/>
            <person name="Venter S.N."/>
            <person name="Duffy B."/>
            <person name="Steenkamp E.T."/>
            <person name="Chan W.Y."/>
            <person name="Coutinho T.A."/>
            <person name="Coetzee M.P."/>
            <person name="De Maayer P."/>
        </authorList>
    </citation>
    <scope>NUCLEOTIDE SEQUENCE [LARGE SCALE GENOMIC DNA]</scope>
    <source>
        <strain evidence="17">LMG 23360</strain>
    </source>
</reference>
<evidence type="ECO:0000256" key="1">
    <source>
        <dbReference type="ARBA" id="ARBA00005005"/>
    </source>
</evidence>
<dbReference type="Pfam" id="PF02737">
    <property type="entry name" value="3HCDH_N"/>
    <property type="match status" value="1"/>
</dbReference>
<dbReference type="PANTHER" id="PTHR43612">
    <property type="entry name" value="TRIFUNCTIONAL ENZYME SUBUNIT ALPHA"/>
    <property type="match status" value="1"/>
</dbReference>
<evidence type="ECO:0000256" key="6">
    <source>
        <dbReference type="ARBA" id="ARBA00022963"/>
    </source>
</evidence>
<keyword evidence="12" id="KW-0511">Multifunctional enzyme</keyword>
<evidence type="ECO:0000313" key="17">
    <source>
        <dbReference type="EMBL" id="KKA63517.1"/>
    </source>
</evidence>
<keyword evidence="8" id="KW-0520">NAD</keyword>
<dbReference type="InterPro" id="IPR029045">
    <property type="entry name" value="ClpP/crotonase-like_dom_sf"/>
</dbReference>
<dbReference type="Proteomes" id="UP000029577">
    <property type="component" value="Unassembled WGS sequence"/>
</dbReference>
<dbReference type="NCBIfam" id="TIGR02437">
    <property type="entry name" value="FadB"/>
    <property type="match status" value="1"/>
</dbReference>
<dbReference type="GO" id="GO:0008692">
    <property type="term" value="F:3-hydroxybutyryl-CoA epimerase activity"/>
    <property type="evidence" value="ECO:0007669"/>
    <property type="project" value="InterPro"/>
</dbReference>
<keyword evidence="18" id="KW-1185">Reference proteome</keyword>
<keyword evidence="7 17" id="KW-0560">Oxidoreductase</keyword>
<feature type="domain" description="3-hydroxyacyl-CoA dehydrogenase NAD binding" evidence="16">
    <location>
        <begin position="315"/>
        <end position="493"/>
    </location>
</feature>
<dbReference type="InterPro" id="IPR012799">
    <property type="entry name" value="FadB"/>
</dbReference>
<accession>A0A0F5BUK2</accession>
<evidence type="ECO:0000256" key="2">
    <source>
        <dbReference type="ARBA" id="ARBA00007005"/>
    </source>
</evidence>
<dbReference type="Pfam" id="PF00725">
    <property type="entry name" value="3HCDH"/>
    <property type="match status" value="2"/>
</dbReference>
<evidence type="ECO:0000256" key="13">
    <source>
        <dbReference type="ARBA" id="ARBA00049556"/>
    </source>
</evidence>
<gene>
    <name evidence="17" type="primary">fadB</name>
    <name evidence="17" type="ORF">HA49_23020</name>
</gene>
<comment type="similarity">
    <text evidence="14">Belongs to the enoyl-CoA hydratase/isomerase family.</text>
</comment>
<dbReference type="InterPro" id="IPR008927">
    <property type="entry name" value="6-PGluconate_DH-like_C_sf"/>
</dbReference>
<dbReference type="NCBIfam" id="NF008727">
    <property type="entry name" value="PRK11730.1"/>
    <property type="match status" value="1"/>
</dbReference>
<dbReference type="PROSITE" id="PS00067">
    <property type="entry name" value="3HCDH"/>
    <property type="match status" value="1"/>
</dbReference>
<feature type="domain" description="3-hydroxyacyl-CoA dehydrogenase C-terminal" evidence="15">
    <location>
        <begin position="626"/>
        <end position="685"/>
    </location>
</feature>
<feature type="domain" description="3-hydroxyacyl-CoA dehydrogenase C-terminal" evidence="15">
    <location>
        <begin position="495"/>
        <end position="589"/>
    </location>
</feature>
<dbReference type="STRING" id="642227.HA49_23020"/>
<dbReference type="EMBL" id="JPKR02000005">
    <property type="protein sequence ID" value="KKA63517.1"/>
    <property type="molecule type" value="Genomic_DNA"/>
</dbReference>
<dbReference type="InterPro" id="IPR018376">
    <property type="entry name" value="Enoyl-CoA_hyd/isom_CS"/>
</dbReference>
<evidence type="ECO:0000256" key="5">
    <source>
        <dbReference type="ARBA" id="ARBA00022832"/>
    </source>
</evidence>
<dbReference type="FunFam" id="3.40.50.720:FF:000009">
    <property type="entry name" value="Fatty oxidation complex, alpha subunit"/>
    <property type="match status" value="1"/>
</dbReference>
<dbReference type="PANTHER" id="PTHR43612:SF3">
    <property type="entry name" value="TRIFUNCTIONAL ENZYME SUBUNIT ALPHA, MITOCHONDRIAL"/>
    <property type="match status" value="1"/>
</dbReference>
<proteinExistence type="inferred from homology"/>
<organism evidence="17 18">
    <name type="scientific">Tatumella morbirosei</name>
    <dbReference type="NCBI Taxonomy" id="642227"/>
    <lineage>
        <taxon>Bacteria</taxon>
        <taxon>Pseudomonadati</taxon>
        <taxon>Pseudomonadota</taxon>
        <taxon>Gammaproteobacteria</taxon>
        <taxon>Enterobacterales</taxon>
        <taxon>Erwiniaceae</taxon>
        <taxon>Tatumella</taxon>
    </lineage>
</organism>
<evidence type="ECO:0000256" key="3">
    <source>
        <dbReference type="ARBA" id="ARBA00008750"/>
    </source>
</evidence>
<evidence type="ECO:0000256" key="12">
    <source>
        <dbReference type="ARBA" id="ARBA00023268"/>
    </source>
</evidence>
<name>A0A0F5BUK2_9GAMM</name>
<sequence length="730" mass="79729">MLYQGDTLTLSWLDDGIAMLEFNARGSVNTLDTGTILSLSAALDRLEALPELRGLILASAKPAFIVGADINEFLSLFAADDQQIHQWLIFANQTFCRLEDLPVPTLSAINGYALGGGCECVLATDFRLVTPDVRIGLPETRLGIIPGFGGTVRLPRLIGADSALEIITAGKDVDAETALHLGLADAIVPADKLRAAAVTMLNEVSTENYWQTRRRQKLAALKLSPVEAAMSFTTAKALVRQKAGPHYPAPLTAVKTIEAAAGMARDDALTAERAAFIPLAKSETARALIGIFLNDQYVKGLTRKKATHTTAPTQAAVLGAGIMGGGIAWQSARQGIPVKMKDINQQALDSGINEANRLLSDQQQRGKITPLQFAGILSAIHPTLDYTGFEQVDIVVEAVTENPQIKIKVLTETEQHLSDHALLTSNTSTIPISLLARQLRRPQQFCGMHFFNPVPKMPLVEIIRGEQTAEPTIDRVIAWAIALGKTPIVVNDCPGFFVNRVLFPYFAAFNLLLLDGADYRHIDKVMESEFGWPMGPSWLLDVVGIDTAFHAQQVMAKGYPERMQIPDKDVVSTLFHAGRYGQKNHQGFWLWETDRKGKMKKTADPQTSELLAGICAPSRLFTDEEILQRMMIPMINEVVRCLEENIIASPAEADMALVYGLGFPAFRGGVFRYLDSLGSDHFLQQSAQFTGLSPLYHAPALLTEKGRQQQSWYAPPAPIAGRLNSDQGRA</sequence>
<dbReference type="Gene3D" id="3.40.50.720">
    <property type="entry name" value="NAD(P)-binding Rossmann-like Domain"/>
    <property type="match status" value="1"/>
</dbReference>
<evidence type="ECO:0000256" key="8">
    <source>
        <dbReference type="ARBA" id="ARBA00023027"/>
    </source>
</evidence>
<protein>
    <recommendedName>
        <fullName evidence="4">enoyl-CoA hydratase</fullName>
        <ecNumber evidence="4">4.2.1.17</ecNumber>
    </recommendedName>
</protein>
<dbReference type="GO" id="GO:0004300">
    <property type="term" value="F:enoyl-CoA hydratase activity"/>
    <property type="evidence" value="ECO:0007669"/>
    <property type="project" value="UniProtKB-EC"/>
</dbReference>
<dbReference type="InterPro" id="IPR036291">
    <property type="entry name" value="NAD(P)-bd_dom_sf"/>
</dbReference>
<evidence type="ECO:0000256" key="7">
    <source>
        <dbReference type="ARBA" id="ARBA00023002"/>
    </source>
</evidence>
<dbReference type="Pfam" id="PF00378">
    <property type="entry name" value="ECH_1"/>
    <property type="match status" value="1"/>
</dbReference>
<dbReference type="InterPro" id="IPR006176">
    <property type="entry name" value="3-OHacyl-CoA_DH_NAD-bd"/>
</dbReference>
<keyword evidence="5" id="KW-0276">Fatty acid metabolism</keyword>
<dbReference type="EC" id="4.2.1.17" evidence="4"/>
<comment type="similarity">
    <text evidence="3">In the N-terminal section; belongs to the enoyl-CoA hydratase/isomerase family.</text>
</comment>
<dbReference type="GO" id="GO:0016509">
    <property type="term" value="F:long-chain (3S)-3-hydroxyacyl-CoA dehydrogenase (NAD+) activity"/>
    <property type="evidence" value="ECO:0007669"/>
    <property type="project" value="TreeGrafter"/>
</dbReference>
<dbReference type="GO" id="GO:0070403">
    <property type="term" value="F:NAD+ binding"/>
    <property type="evidence" value="ECO:0007669"/>
    <property type="project" value="InterPro"/>
</dbReference>
<dbReference type="GO" id="GO:0036125">
    <property type="term" value="C:fatty acid beta-oxidation multienzyme complex"/>
    <property type="evidence" value="ECO:0007669"/>
    <property type="project" value="InterPro"/>
</dbReference>
<dbReference type="UniPathway" id="UPA00659"/>
<evidence type="ECO:0000256" key="10">
    <source>
        <dbReference type="ARBA" id="ARBA00023235"/>
    </source>
</evidence>
<evidence type="ECO:0000256" key="4">
    <source>
        <dbReference type="ARBA" id="ARBA00012076"/>
    </source>
</evidence>
<dbReference type="SUPFAM" id="SSF52096">
    <property type="entry name" value="ClpP/crotonase"/>
    <property type="match status" value="1"/>
</dbReference>
<dbReference type="CDD" id="cd06558">
    <property type="entry name" value="crotonase-like"/>
    <property type="match status" value="1"/>
</dbReference>
<dbReference type="Gene3D" id="3.90.226.10">
    <property type="entry name" value="2-enoyl-CoA Hydratase, Chain A, domain 1"/>
    <property type="match status" value="1"/>
</dbReference>
<comment type="caution">
    <text evidence="17">The sequence shown here is derived from an EMBL/GenBank/DDBJ whole genome shotgun (WGS) entry which is preliminary data.</text>
</comment>
<dbReference type="RefSeq" id="WP_046791891.1">
    <property type="nucleotide sequence ID" value="NZ_JPKR02000005.1"/>
</dbReference>
<dbReference type="InterPro" id="IPR001753">
    <property type="entry name" value="Enoyl-CoA_hydra/iso"/>
</dbReference>
<keyword evidence="6" id="KW-0442">Lipid degradation</keyword>
<dbReference type="AlphaFoldDB" id="A0A0F5BUK2"/>
<keyword evidence="11 17" id="KW-0456">Lyase</keyword>
<dbReference type="InterPro" id="IPR006180">
    <property type="entry name" value="3-OHacyl-CoA_DH_CS"/>
</dbReference>
<comment type="pathway">
    <text evidence="1">Lipid metabolism; fatty acid beta-oxidation.</text>
</comment>
<evidence type="ECO:0000256" key="11">
    <source>
        <dbReference type="ARBA" id="ARBA00023239"/>
    </source>
</evidence>
<dbReference type="GO" id="GO:0004165">
    <property type="term" value="F:delta(3)-delta(2)-enoyl-CoA isomerase activity"/>
    <property type="evidence" value="ECO:0007669"/>
    <property type="project" value="InterPro"/>
</dbReference>